<accession>A0A845AYG8</accession>
<protein>
    <recommendedName>
        <fullName evidence="3">Phage tail tube protein</fullName>
    </recommendedName>
</protein>
<dbReference type="AlphaFoldDB" id="A0A845AYG8"/>
<evidence type="ECO:0008006" key="3">
    <source>
        <dbReference type="Google" id="ProtNLM"/>
    </source>
</evidence>
<evidence type="ECO:0000313" key="1">
    <source>
        <dbReference type="EMBL" id="MXP42988.1"/>
    </source>
</evidence>
<proteinExistence type="predicted"/>
<dbReference type="Proteomes" id="UP000431922">
    <property type="component" value="Unassembled WGS sequence"/>
</dbReference>
<gene>
    <name evidence="1" type="ORF">GRI65_00795</name>
</gene>
<sequence length="145" mass="15427">MSLPVEADFAVVKRGDGADPEVFTILCGLDQVSINRTANTNDRFRRDCTKPGVPAFRRSKTTGKQMDISASGAINIPDIALYNTALGVTANYKIELGQYDDTDTGTIVHTIDGPFNLLSANSSVGDDNSAEVSLASDGIWVEVTA</sequence>
<keyword evidence="2" id="KW-1185">Reference proteome</keyword>
<dbReference type="RefSeq" id="WP_160754642.1">
    <property type="nucleotide sequence ID" value="NZ_WTYL01000001.1"/>
</dbReference>
<organism evidence="1 2">
    <name type="scientific">Allopontixanthobacter sediminis</name>
    <dbReference type="NCBI Taxonomy" id="1689985"/>
    <lineage>
        <taxon>Bacteria</taxon>
        <taxon>Pseudomonadati</taxon>
        <taxon>Pseudomonadota</taxon>
        <taxon>Alphaproteobacteria</taxon>
        <taxon>Sphingomonadales</taxon>
        <taxon>Erythrobacteraceae</taxon>
        <taxon>Allopontixanthobacter</taxon>
    </lineage>
</organism>
<dbReference type="EMBL" id="WTYL01000001">
    <property type="protein sequence ID" value="MXP42988.1"/>
    <property type="molecule type" value="Genomic_DNA"/>
</dbReference>
<reference evidence="1 2" key="1">
    <citation type="submission" date="2019-12" db="EMBL/GenBank/DDBJ databases">
        <title>Genomic-based taxomic classification of the family Erythrobacteraceae.</title>
        <authorList>
            <person name="Xu L."/>
        </authorList>
    </citation>
    <scope>NUCLEOTIDE SEQUENCE [LARGE SCALE GENOMIC DNA]</scope>
    <source>
        <strain evidence="1 2">KCTC 42453</strain>
    </source>
</reference>
<comment type="caution">
    <text evidence="1">The sequence shown here is derived from an EMBL/GenBank/DDBJ whole genome shotgun (WGS) entry which is preliminary data.</text>
</comment>
<evidence type="ECO:0000313" key="2">
    <source>
        <dbReference type="Proteomes" id="UP000431922"/>
    </source>
</evidence>
<name>A0A845AYG8_9SPHN</name>
<dbReference type="OrthoDB" id="7375409at2"/>